<proteinExistence type="predicted"/>
<keyword evidence="2" id="KW-1185">Reference proteome</keyword>
<protein>
    <submittedName>
        <fullName evidence="1">Uncharacterized protein</fullName>
    </submittedName>
</protein>
<dbReference type="RefSeq" id="WP_408158789.1">
    <property type="nucleotide sequence ID" value="NZ_JAQQFM010000006.1"/>
</dbReference>
<dbReference type="Proteomes" id="UP001629246">
    <property type="component" value="Unassembled WGS sequence"/>
</dbReference>
<reference evidence="1 2" key="1">
    <citation type="journal article" date="2024" name="Chem. Sci.">
        <title>Discovery of megapolipeptins by genome mining of a Burkholderiales bacteria collection.</title>
        <authorList>
            <person name="Paulo B.S."/>
            <person name="Recchia M.J.J."/>
            <person name="Lee S."/>
            <person name="Fergusson C.H."/>
            <person name="Romanowski S.B."/>
            <person name="Hernandez A."/>
            <person name="Krull N."/>
            <person name="Liu D.Y."/>
            <person name="Cavanagh H."/>
            <person name="Bos A."/>
            <person name="Gray C.A."/>
            <person name="Murphy B.T."/>
            <person name="Linington R.G."/>
            <person name="Eustaquio A.S."/>
        </authorList>
    </citation>
    <scope>NUCLEOTIDE SEQUENCE [LARGE SCALE GENOMIC DNA]</scope>
    <source>
        <strain evidence="1 2">RL21-008-BIB-A</strain>
    </source>
</reference>
<evidence type="ECO:0000313" key="2">
    <source>
        <dbReference type="Proteomes" id="UP001629246"/>
    </source>
</evidence>
<name>A0ABW9AB25_9BURK</name>
<dbReference type="EMBL" id="JAQQFM010000006">
    <property type="protein sequence ID" value="MFL9925600.1"/>
    <property type="molecule type" value="Genomic_DNA"/>
</dbReference>
<comment type="caution">
    <text evidence="1">The sequence shown here is derived from an EMBL/GenBank/DDBJ whole genome shotgun (WGS) entry which is preliminary data.</text>
</comment>
<accession>A0ABW9AB25</accession>
<evidence type="ECO:0000313" key="1">
    <source>
        <dbReference type="EMBL" id="MFL9925600.1"/>
    </source>
</evidence>
<sequence length="60" mass="6807">MNHAFILTSPWRRADFPHRLNRCQEHFHPAVFAAIFAAIPDAIPDAISVSVSMSTYSTHR</sequence>
<organism evidence="1 2">
    <name type="scientific">Herbaspirillum lusitanum</name>
    <dbReference type="NCBI Taxonomy" id="213312"/>
    <lineage>
        <taxon>Bacteria</taxon>
        <taxon>Pseudomonadati</taxon>
        <taxon>Pseudomonadota</taxon>
        <taxon>Betaproteobacteria</taxon>
        <taxon>Burkholderiales</taxon>
        <taxon>Oxalobacteraceae</taxon>
        <taxon>Herbaspirillum</taxon>
    </lineage>
</organism>
<gene>
    <name evidence="1" type="ORF">PQR62_15075</name>
</gene>